<gene>
    <name evidence="2" type="ORF">LLUT_LOCUS33981</name>
</gene>
<organism evidence="2 3">
    <name type="scientific">Lupinus luteus</name>
    <name type="common">European yellow lupine</name>
    <dbReference type="NCBI Taxonomy" id="3873"/>
    <lineage>
        <taxon>Eukaryota</taxon>
        <taxon>Viridiplantae</taxon>
        <taxon>Streptophyta</taxon>
        <taxon>Embryophyta</taxon>
        <taxon>Tracheophyta</taxon>
        <taxon>Spermatophyta</taxon>
        <taxon>Magnoliopsida</taxon>
        <taxon>eudicotyledons</taxon>
        <taxon>Gunneridae</taxon>
        <taxon>Pentapetalae</taxon>
        <taxon>rosids</taxon>
        <taxon>fabids</taxon>
        <taxon>Fabales</taxon>
        <taxon>Fabaceae</taxon>
        <taxon>Papilionoideae</taxon>
        <taxon>50 kb inversion clade</taxon>
        <taxon>genistoids sensu lato</taxon>
        <taxon>core genistoids</taxon>
        <taxon>Genisteae</taxon>
        <taxon>Lupinus</taxon>
    </lineage>
</organism>
<sequence>MAPKAEKKPLEKKPTKKKSIVAEKSSPSEKKPKVGRKLPKKVSRKIKKVQLSLQ</sequence>
<protein>
    <submittedName>
        <fullName evidence="2">Uncharacterized protein</fullName>
    </submittedName>
</protein>
<dbReference type="AlphaFoldDB" id="A0AAV1YFZ9"/>
<feature type="compositionally biased region" description="Basic and acidic residues" evidence="1">
    <location>
        <begin position="1"/>
        <end position="13"/>
    </location>
</feature>
<evidence type="ECO:0000313" key="2">
    <source>
        <dbReference type="EMBL" id="CAL0332921.1"/>
    </source>
</evidence>
<dbReference type="EMBL" id="CAXHTB010000024">
    <property type="protein sequence ID" value="CAL0332921.1"/>
    <property type="molecule type" value="Genomic_DNA"/>
</dbReference>
<reference evidence="2 3" key="1">
    <citation type="submission" date="2024-03" db="EMBL/GenBank/DDBJ databases">
        <authorList>
            <person name="Martinez-Hernandez J."/>
        </authorList>
    </citation>
    <scope>NUCLEOTIDE SEQUENCE [LARGE SCALE GENOMIC DNA]</scope>
</reference>
<feature type="region of interest" description="Disordered" evidence="1">
    <location>
        <begin position="1"/>
        <end position="54"/>
    </location>
</feature>
<proteinExistence type="predicted"/>
<accession>A0AAV1YFZ9</accession>
<evidence type="ECO:0000313" key="3">
    <source>
        <dbReference type="Proteomes" id="UP001497480"/>
    </source>
</evidence>
<comment type="caution">
    <text evidence="2">The sequence shown here is derived from an EMBL/GenBank/DDBJ whole genome shotgun (WGS) entry which is preliminary data.</text>
</comment>
<dbReference type="Proteomes" id="UP001497480">
    <property type="component" value="Unassembled WGS sequence"/>
</dbReference>
<evidence type="ECO:0000256" key="1">
    <source>
        <dbReference type="SAM" id="MobiDB-lite"/>
    </source>
</evidence>
<feature type="compositionally biased region" description="Basic residues" evidence="1">
    <location>
        <begin position="33"/>
        <end position="48"/>
    </location>
</feature>
<keyword evidence="3" id="KW-1185">Reference proteome</keyword>
<name>A0AAV1YFZ9_LUPLU</name>